<feature type="region of interest" description="Disordered" evidence="1">
    <location>
        <begin position="43"/>
        <end position="69"/>
    </location>
</feature>
<reference evidence="2" key="1">
    <citation type="submission" date="2018-06" db="EMBL/GenBank/DDBJ databases">
        <authorList>
            <person name="Zhirakovskaya E."/>
        </authorList>
    </citation>
    <scope>NUCLEOTIDE SEQUENCE</scope>
</reference>
<dbReference type="AlphaFoldDB" id="A0A3B1AAA1"/>
<sequence length="69" mass="7710">ETLWNKFQETLQQCNLQNKINNRILNASAINLKQALSILRGNTDQPSSNIYNKTGQPQDKPQGQSIAVA</sequence>
<dbReference type="EMBL" id="UOFV01000097">
    <property type="protein sequence ID" value="VAW96782.1"/>
    <property type="molecule type" value="Genomic_DNA"/>
</dbReference>
<protein>
    <submittedName>
        <fullName evidence="2">Uncharacterized protein</fullName>
    </submittedName>
</protein>
<dbReference type="GO" id="GO:0044780">
    <property type="term" value="P:bacterial-type flagellum assembly"/>
    <property type="evidence" value="ECO:0007669"/>
    <property type="project" value="InterPro"/>
</dbReference>
<proteinExistence type="predicted"/>
<organism evidence="2">
    <name type="scientific">hydrothermal vent metagenome</name>
    <dbReference type="NCBI Taxonomy" id="652676"/>
    <lineage>
        <taxon>unclassified sequences</taxon>
        <taxon>metagenomes</taxon>
        <taxon>ecological metagenomes</taxon>
    </lineage>
</organism>
<dbReference type="Pfam" id="PF05130">
    <property type="entry name" value="FlgN"/>
    <property type="match status" value="1"/>
</dbReference>
<name>A0A3B1AAA1_9ZZZZ</name>
<evidence type="ECO:0000256" key="1">
    <source>
        <dbReference type="SAM" id="MobiDB-lite"/>
    </source>
</evidence>
<gene>
    <name evidence="2" type="ORF">MNBD_GAMMA19-1301</name>
</gene>
<feature type="non-terminal residue" evidence="2">
    <location>
        <position position="1"/>
    </location>
</feature>
<evidence type="ECO:0000313" key="2">
    <source>
        <dbReference type="EMBL" id="VAW96782.1"/>
    </source>
</evidence>
<dbReference type="InterPro" id="IPR007809">
    <property type="entry name" value="FlgN-like"/>
</dbReference>
<accession>A0A3B1AAA1</accession>